<feature type="transmembrane region" description="Helical" evidence="2">
    <location>
        <begin position="38"/>
        <end position="57"/>
    </location>
</feature>
<accession>A0AAE2WHA1</accession>
<gene>
    <name evidence="3" type="ORF">H4F45_16610</name>
</gene>
<evidence type="ECO:0000256" key="1">
    <source>
        <dbReference type="SAM" id="MobiDB-lite"/>
    </source>
</evidence>
<feature type="transmembrane region" description="Helical" evidence="2">
    <location>
        <begin position="122"/>
        <end position="140"/>
    </location>
</feature>
<feature type="compositionally biased region" description="Basic and acidic residues" evidence="1">
    <location>
        <begin position="1"/>
        <end position="12"/>
    </location>
</feature>
<evidence type="ECO:0000313" key="3">
    <source>
        <dbReference type="EMBL" id="MBN3053068.1"/>
    </source>
</evidence>
<dbReference type="RefSeq" id="WP_205559668.1">
    <property type="nucleotide sequence ID" value="NZ_JACGEP010000043.1"/>
</dbReference>
<protein>
    <submittedName>
        <fullName evidence="3">Uncharacterized protein</fullName>
    </submittedName>
</protein>
<dbReference type="EMBL" id="JACGEP010000043">
    <property type="protein sequence ID" value="MBN3053068.1"/>
    <property type="molecule type" value="Genomic_DNA"/>
</dbReference>
<feature type="compositionally biased region" description="Polar residues" evidence="1">
    <location>
        <begin position="13"/>
        <end position="26"/>
    </location>
</feature>
<keyword evidence="2" id="KW-1133">Transmembrane helix</keyword>
<name>A0AAE2WHA1_9GAMM</name>
<keyword evidence="2" id="KW-0472">Membrane</keyword>
<sequence>MKTPYDEPKTKEVNTSSLKEQDTLPSDSKRKKKTRCKILALIVFVLILLIVAVYEYFAIGKQLNNTSITFLIVMFFSLAMIIKKIRQIEEYNEDSFFIKIFRAKKTLSEAKRLARWLNAIPLWQRNMIFFTIFIIGYLMMVI</sequence>
<comment type="caution">
    <text evidence="3">The sequence shown here is derived from an EMBL/GenBank/DDBJ whole genome shotgun (WGS) entry which is preliminary data.</text>
</comment>
<dbReference type="Proteomes" id="UP000768524">
    <property type="component" value="Unassembled WGS sequence"/>
</dbReference>
<feature type="transmembrane region" description="Helical" evidence="2">
    <location>
        <begin position="63"/>
        <end position="82"/>
    </location>
</feature>
<feature type="region of interest" description="Disordered" evidence="1">
    <location>
        <begin position="1"/>
        <end position="27"/>
    </location>
</feature>
<proteinExistence type="predicted"/>
<keyword evidence="2" id="KW-0812">Transmembrane</keyword>
<reference evidence="3" key="1">
    <citation type="submission" date="2020-07" db="EMBL/GenBank/DDBJ databases">
        <title>A pangenomic view of the genus Pectobacterium provides insights into genome organization, phylogeny, and virulence.</title>
        <authorList>
            <person name="Jonkheer E."/>
            <person name="Brankovics B."/>
            <person name="Houwers I."/>
            <person name="Van Der Wolf J."/>
            <person name="Bonants P."/>
            <person name="Vreeburg R."/>
            <person name="Bollema R."/>
            <person name="De Haan J."/>
            <person name="Berke L."/>
            <person name="De Ridder D."/>
            <person name="Smit S."/>
            <person name="Van Der Lee T.A.J."/>
        </authorList>
    </citation>
    <scope>NUCLEOTIDE SEQUENCE</scope>
    <source>
        <strain evidence="3">NAK:433</strain>
    </source>
</reference>
<evidence type="ECO:0000313" key="4">
    <source>
        <dbReference type="Proteomes" id="UP000768524"/>
    </source>
</evidence>
<evidence type="ECO:0000256" key="2">
    <source>
        <dbReference type="SAM" id="Phobius"/>
    </source>
</evidence>
<organism evidence="3 4">
    <name type="scientific">Pectobacterium brasiliense</name>
    <dbReference type="NCBI Taxonomy" id="180957"/>
    <lineage>
        <taxon>Bacteria</taxon>
        <taxon>Pseudomonadati</taxon>
        <taxon>Pseudomonadota</taxon>
        <taxon>Gammaproteobacteria</taxon>
        <taxon>Enterobacterales</taxon>
        <taxon>Pectobacteriaceae</taxon>
        <taxon>Pectobacterium</taxon>
    </lineage>
</organism>
<dbReference type="AlphaFoldDB" id="A0AAE2WHA1"/>